<protein>
    <submittedName>
        <fullName evidence="2">Methyltransferase type 12</fullName>
    </submittedName>
</protein>
<proteinExistence type="predicted"/>
<comment type="caution">
    <text evidence="2">The sequence shown here is derived from an EMBL/GenBank/DDBJ whole genome shotgun (WGS) entry which is preliminary data.</text>
</comment>
<dbReference type="GO" id="GO:0008168">
    <property type="term" value="F:methyltransferase activity"/>
    <property type="evidence" value="ECO:0007669"/>
    <property type="project" value="UniProtKB-KW"/>
</dbReference>
<dbReference type="Proteomes" id="UP000198462">
    <property type="component" value="Unassembled WGS sequence"/>
</dbReference>
<keyword evidence="2" id="KW-0489">Methyltransferase</keyword>
<dbReference type="InterPro" id="IPR041698">
    <property type="entry name" value="Methyltransf_25"/>
</dbReference>
<sequence>MAEQMNYTPPAGYSFLTPIYDIGVRLTTREVKWRKAIVGLITPNDNDVLLDVGAGTGSLALLMAQAYPAVTYLGIDPDDNAIEIARAKARRAGIDVEFKRAMMSADAVADWPTPNIATLCLVLHQVPLAEKMRLLSEIHSVLKPGGSLFVADYGEQTSWLMRKLFRATIQQLDGIADTQPNADGVLIPLMSRAGFVEVRELRKFNTITGSISIISAMKRAEEPC</sequence>
<dbReference type="Gene3D" id="3.40.50.150">
    <property type="entry name" value="Vaccinia Virus protein VP39"/>
    <property type="match status" value="1"/>
</dbReference>
<evidence type="ECO:0000313" key="2">
    <source>
        <dbReference type="EMBL" id="OWV33785.1"/>
    </source>
</evidence>
<dbReference type="InterPro" id="IPR029063">
    <property type="entry name" value="SAM-dependent_MTases_sf"/>
</dbReference>
<organism evidence="2 3">
    <name type="scientific">Pacificimonas flava</name>
    <dbReference type="NCBI Taxonomy" id="1234595"/>
    <lineage>
        <taxon>Bacteria</taxon>
        <taxon>Pseudomonadati</taxon>
        <taxon>Pseudomonadota</taxon>
        <taxon>Alphaproteobacteria</taxon>
        <taxon>Sphingomonadales</taxon>
        <taxon>Sphingosinicellaceae</taxon>
        <taxon>Pacificimonas</taxon>
    </lineage>
</organism>
<feature type="domain" description="Methyltransferase" evidence="1">
    <location>
        <begin position="50"/>
        <end position="146"/>
    </location>
</feature>
<dbReference type="RefSeq" id="WP_088712513.1">
    <property type="nucleotide sequence ID" value="NZ_NFZT01000001.1"/>
</dbReference>
<dbReference type="OrthoDB" id="9795634at2"/>
<accession>A0A219B611</accession>
<evidence type="ECO:0000313" key="3">
    <source>
        <dbReference type="Proteomes" id="UP000198462"/>
    </source>
</evidence>
<keyword evidence="2" id="KW-0808">Transferase</keyword>
<gene>
    <name evidence="2" type="ORF">B5C34_10130</name>
</gene>
<evidence type="ECO:0000259" key="1">
    <source>
        <dbReference type="Pfam" id="PF13649"/>
    </source>
</evidence>
<dbReference type="AlphaFoldDB" id="A0A219B611"/>
<name>A0A219B611_9SPHN</name>
<dbReference type="Pfam" id="PF13649">
    <property type="entry name" value="Methyltransf_25"/>
    <property type="match status" value="1"/>
</dbReference>
<dbReference type="SUPFAM" id="SSF53335">
    <property type="entry name" value="S-adenosyl-L-methionine-dependent methyltransferases"/>
    <property type="match status" value="1"/>
</dbReference>
<dbReference type="EMBL" id="NFZT01000001">
    <property type="protein sequence ID" value="OWV33785.1"/>
    <property type="molecule type" value="Genomic_DNA"/>
</dbReference>
<keyword evidence="3" id="KW-1185">Reference proteome</keyword>
<reference evidence="3" key="1">
    <citation type="submission" date="2017-05" db="EMBL/GenBank/DDBJ databases">
        <authorList>
            <person name="Lin X."/>
        </authorList>
    </citation>
    <scope>NUCLEOTIDE SEQUENCE [LARGE SCALE GENOMIC DNA]</scope>
    <source>
        <strain evidence="3">JLT2012</strain>
    </source>
</reference>
<dbReference type="GO" id="GO:0032259">
    <property type="term" value="P:methylation"/>
    <property type="evidence" value="ECO:0007669"/>
    <property type="project" value="UniProtKB-KW"/>
</dbReference>
<dbReference type="PANTHER" id="PTHR42912">
    <property type="entry name" value="METHYLTRANSFERASE"/>
    <property type="match status" value="1"/>
</dbReference>
<dbReference type="CDD" id="cd02440">
    <property type="entry name" value="AdoMet_MTases"/>
    <property type="match status" value="1"/>
</dbReference>
<dbReference type="InterPro" id="IPR050508">
    <property type="entry name" value="Methyltransf_Superfamily"/>
</dbReference>